<keyword evidence="1" id="KW-0677">Repeat</keyword>
<keyword evidence="5" id="KW-1185">Reference proteome</keyword>
<reference evidence="4 5" key="1">
    <citation type="submission" date="2019-03" db="EMBL/GenBank/DDBJ databases">
        <title>Deep-cultivation of Planctomycetes and their phenomic and genomic characterization uncovers novel biology.</title>
        <authorList>
            <person name="Wiegand S."/>
            <person name="Jogler M."/>
            <person name="Boedeker C."/>
            <person name="Pinto D."/>
            <person name="Vollmers J."/>
            <person name="Rivas-Marin E."/>
            <person name="Kohn T."/>
            <person name="Peeters S.H."/>
            <person name="Heuer A."/>
            <person name="Rast P."/>
            <person name="Oberbeckmann S."/>
            <person name="Bunk B."/>
            <person name="Jeske O."/>
            <person name="Meyerdierks A."/>
            <person name="Storesund J.E."/>
            <person name="Kallscheuer N."/>
            <person name="Luecker S."/>
            <person name="Lage O.M."/>
            <person name="Pohl T."/>
            <person name="Merkel B.J."/>
            <person name="Hornburger P."/>
            <person name="Mueller R.-W."/>
            <person name="Bruemmer F."/>
            <person name="Labrenz M."/>
            <person name="Spormann A.M."/>
            <person name="Op den Camp H."/>
            <person name="Overmann J."/>
            <person name="Amann R."/>
            <person name="Jetten M.S.M."/>
            <person name="Mascher T."/>
            <person name="Medema M.H."/>
            <person name="Devos D.P."/>
            <person name="Kaster A.-K."/>
            <person name="Ovreas L."/>
            <person name="Rohde M."/>
            <person name="Galperin M.Y."/>
            <person name="Jogler C."/>
        </authorList>
    </citation>
    <scope>NUCLEOTIDE SEQUENCE [LARGE SCALE GENOMIC DNA]</scope>
    <source>
        <strain evidence="4 5">Enr13</strain>
    </source>
</reference>
<dbReference type="InterPro" id="IPR011990">
    <property type="entry name" value="TPR-like_helical_dom_sf"/>
</dbReference>
<dbReference type="PANTHER" id="PTHR45586">
    <property type="entry name" value="TPR REPEAT-CONTAINING PROTEIN PA4667"/>
    <property type="match status" value="1"/>
</dbReference>
<feature type="region of interest" description="Disordered" evidence="3">
    <location>
        <begin position="341"/>
        <end position="365"/>
    </location>
</feature>
<dbReference type="Gene3D" id="1.25.40.10">
    <property type="entry name" value="Tetratricopeptide repeat domain"/>
    <property type="match status" value="1"/>
</dbReference>
<evidence type="ECO:0000256" key="3">
    <source>
        <dbReference type="SAM" id="MobiDB-lite"/>
    </source>
</evidence>
<protein>
    <submittedName>
        <fullName evidence="4">Tetratricopeptide repeat protein</fullName>
    </submittedName>
</protein>
<evidence type="ECO:0000256" key="1">
    <source>
        <dbReference type="ARBA" id="ARBA00022737"/>
    </source>
</evidence>
<accession>A0A518I3L7</accession>
<dbReference type="SUPFAM" id="SSF48452">
    <property type="entry name" value="TPR-like"/>
    <property type="match status" value="1"/>
</dbReference>
<evidence type="ECO:0000256" key="2">
    <source>
        <dbReference type="ARBA" id="ARBA00022803"/>
    </source>
</evidence>
<dbReference type="RefSeq" id="WP_145391770.1">
    <property type="nucleotide sequence ID" value="NZ_CP037423.1"/>
</dbReference>
<dbReference type="Pfam" id="PF13432">
    <property type="entry name" value="TPR_16"/>
    <property type="match status" value="1"/>
</dbReference>
<dbReference type="KEGG" id="snep:Enr13x_76060"/>
<sequence>MPVLLEGTAVVIRNDALDRCLDGGASDFHTIAPNAMSFGDGELTQASFMSPRDAELFRDKLLLMGLCGDEDAPDMVLVDAHHQTMHPPCDWLQLMEYKGNLIASLAGNESGVVVAPESWDPDAGPTLQHMSADEVRNRLEFVRREERVDVYRDKQTGQLLYSARLHETAEELFRKSADVVLGNMRHPGQPPPSAEVQQSIREAIGRLQQLVSQRDDAWRVWFLLGKAWHAVDRIPRAILALERALEVVDEPQTIIYKELAGVLLAGGDTERACQTGEKAVALAPDDIELLGNLSIAYLLDGRVEIARKTLEHALSIRTDDTTNQFVMEKIKAVLEGRLPRPTTLAELEGGGPSTHPEATPRPKSNWIRGLIRRFSPSR</sequence>
<dbReference type="OrthoDB" id="260148at2"/>
<dbReference type="InterPro" id="IPR019734">
    <property type="entry name" value="TPR_rpt"/>
</dbReference>
<dbReference type="SMART" id="SM00028">
    <property type="entry name" value="TPR"/>
    <property type="match status" value="3"/>
</dbReference>
<organism evidence="4 5">
    <name type="scientific">Stieleria neptunia</name>
    <dbReference type="NCBI Taxonomy" id="2527979"/>
    <lineage>
        <taxon>Bacteria</taxon>
        <taxon>Pseudomonadati</taxon>
        <taxon>Planctomycetota</taxon>
        <taxon>Planctomycetia</taxon>
        <taxon>Pirellulales</taxon>
        <taxon>Pirellulaceae</taxon>
        <taxon>Stieleria</taxon>
    </lineage>
</organism>
<evidence type="ECO:0000313" key="5">
    <source>
        <dbReference type="Proteomes" id="UP000319004"/>
    </source>
</evidence>
<dbReference type="EMBL" id="CP037423">
    <property type="protein sequence ID" value="QDV47695.1"/>
    <property type="molecule type" value="Genomic_DNA"/>
</dbReference>
<dbReference type="Pfam" id="PF14559">
    <property type="entry name" value="TPR_19"/>
    <property type="match status" value="1"/>
</dbReference>
<gene>
    <name evidence="4" type="ORF">Enr13x_76060</name>
</gene>
<keyword evidence="2" id="KW-0802">TPR repeat</keyword>
<dbReference type="AlphaFoldDB" id="A0A518I3L7"/>
<dbReference type="InterPro" id="IPR051012">
    <property type="entry name" value="CellSynth/LPSAsmb/PSIAsmb"/>
</dbReference>
<evidence type="ECO:0000313" key="4">
    <source>
        <dbReference type="EMBL" id="QDV47695.1"/>
    </source>
</evidence>
<dbReference type="PANTHER" id="PTHR45586:SF1">
    <property type="entry name" value="LIPOPOLYSACCHARIDE ASSEMBLY PROTEIN B"/>
    <property type="match status" value="1"/>
</dbReference>
<proteinExistence type="predicted"/>
<dbReference type="Proteomes" id="UP000319004">
    <property type="component" value="Chromosome"/>
</dbReference>
<name>A0A518I3L7_9BACT</name>